<keyword evidence="2" id="KW-0812">Transmembrane</keyword>
<feature type="chain" id="PRO_5035260396" evidence="7">
    <location>
        <begin position="27"/>
        <end position="189"/>
    </location>
</feature>
<sequence>MNILNVSMKATVGLAVTWMLVAITCSAMINPNLPACSLNGGYEESYLQEGDIMLGILVDIFGFLKNAQETFEERPKNTFLSFSSSSFQYYRHFLAAIFAIEEINQDQNLLPNVTLGFHIHDSRANERKAISSTFSMLTGSSDYVPNYKCTQNRIPSAFIGHLLSSVSNVMYQITSIYGFPQVCKIMIHL</sequence>
<dbReference type="Pfam" id="PF01094">
    <property type="entry name" value="ANF_receptor"/>
    <property type="match status" value="1"/>
</dbReference>
<dbReference type="Proteomes" id="UP000008143">
    <property type="component" value="Chromosome 8"/>
</dbReference>
<evidence type="ECO:0000256" key="6">
    <source>
        <dbReference type="ARBA" id="ARBA00023180"/>
    </source>
</evidence>
<name>A0A8J1IQL9_XENTR</name>
<dbReference type="GeneID" id="116406594"/>
<evidence type="ECO:0000256" key="3">
    <source>
        <dbReference type="ARBA" id="ARBA00022989"/>
    </source>
</evidence>
<evidence type="ECO:0000256" key="5">
    <source>
        <dbReference type="ARBA" id="ARBA00023170"/>
    </source>
</evidence>
<evidence type="ECO:0000256" key="1">
    <source>
        <dbReference type="ARBA" id="ARBA00004141"/>
    </source>
</evidence>
<protein>
    <submittedName>
        <fullName evidence="10">Vomeronasal type-2 receptor 26-like</fullName>
    </submittedName>
</protein>
<evidence type="ECO:0000256" key="7">
    <source>
        <dbReference type="SAM" id="SignalP"/>
    </source>
</evidence>
<dbReference type="OMA" id="YWITAIM"/>
<dbReference type="AGR" id="Xenbase:XB-GENE-29091711"/>
<dbReference type="Xenbase" id="XB-GENE-29091711">
    <property type="gene designation" value="LOC116406594"/>
</dbReference>
<dbReference type="PRINTS" id="PR00248">
    <property type="entry name" value="GPCRMGR"/>
</dbReference>
<keyword evidence="6" id="KW-0325">Glycoprotein</keyword>
<dbReference type="SUPFAM" id="SSF53822">
    <property type="entry name" value="Periplasmic binding protein-like I"/>
    <property type="match status" value="1"/>
</dbReference>
<evidence type="ECO:0000313" key="9">
    <source>
        <dbReference type="Proteomes" id="UP000008143"/>
    </source>
</evidence>
<dbReference type="KEGG" id="xtr:116406594"/>
<organism evidence="9 10">
    <name type="scientific">Xenopus tropicalis</name>
    <name type="common">Western clawed frog</name>
    <name type="synonym">Silurana tropicalis</name>
    <dbReference type="NCBI Taxonomy" id="8364"/>
    <lineage>
        <taxon>Eukaryota</taxon>
        <taxon>Metazoa</taxon>
        <taxon>Chordata</taxon>
        <taxon>Craniata</taxon>
        <taxon>Vertebrata</taxon>
        <taxon>Euteleostomi</taxon>
        <taxon>Amphibia</taxon>
        <taxon>Batrachia</taxon>
        <taxon>Anura</taxon>
        <taxon>Pipoidea</taxon>
        <taxon>Pipidae</taxon>
        <taxon>Xenopodinae</taxon>
        <taxon>Xenopus</taxon>
        <taxon>Silurana</taxon>
    </lineage>
</organism>
<dbReference type="InterPro" id="IPR000337">
    <property type="entry name" value="GPCR_3"/>
</dbReference>
<dbReference type="InterPro" id="IPR001828">
    <property type="entry name" value="ANF_lig-bd_rcpt"/>
</dbReference>
<dbReference type="AlphaFoldDB" id="A0A8J1IQL9"/>
<keyword evidence="7" id="KW-0732">Signal</keyword>
<reference evidence="10" key="1">
    <citation type="submission" date="2025-08" db="UniProtKB">
        <authorList>
            <consortium name="RefSeq"/>
        </authorList>
    </citation>
    <scope>IDENTIFICATION</scope>
    <source>
        <strain evidence="10">Nigerian</strain>
        <tissue evidence="10">Liver and blood</tissue>
    </source>
</reference>
<dbReference type="PANTHER" id="PTHR24061">
    <property type="entry name" value="CALCIUM-SENSING RECEPTOR-RELATED"/>
    <property type="match status" value="1"/>
</dbReference>
<dbReference type="RefSeq" id="XP_031746801.1">
    <property type="nucleotide sequence ID" value="XM_031890941.1"/>
</dbReference>
<feature type="signal peptide" evidence="7">
    <location>
        <begin position="1"/>
        <end position="26"/>
    </location>
</feature>
<accession>A0A8J1IQL9</accession>
<keyword evidence="3" id="KW-1133">Transmembrane helix</keyword>
<dbReference type="InterPro" id="IPR028082">
    <property type="entry name" value="Peripla_BP_I"/>
</dbReference>
<feature type="domain" description="Receptor ligand binding region" evidence="8">
    <location>
        <begin position="94"/>
        <end position="182"/>
    </location>
</feature>
<dbReference type="GO" id="GO:0016020">
    <property type="term" value="C:membrane"/>
    <property type="evidence" value="ECO:0007669"/>
    <property type="project" value="UniProtKB-SubCell"/>
</dbReference>
<evidence type="ECO:0000259" key="8">
    <source>
        <dbReference type="Pfam" id="PF01094"/>
    </source>
</evidence>
<keyword evidence="5" id="KW-0675">Receptor</keyword>
<dbReference type="GO" id="GO:0004930">
    <property type="term" value="F:G protein-coupled receptor activity"/>
    <property type="evidence" value="ECO:0007669"/>
    <property type="project" value="InterPro"/>
</dbReference>
<comment type="subcellular location">
    <subcellularLocation>
        <location evidence="1">Membrane</location>
        <topology evidence="1">Multi-pass membrane protein</topology>
    </subcellularLocation>
</comment>
<evidence type="ECO:0000256" key="4">
    <source>
        <dbReference type="ARBA" id="ARBA00023136"/>
    </source>
</evidence>
<gene>
    <name evidence="10 11" type="primary">LOC116406594</name>
</gene>
<dbReference type="InterPro" id="IPR000068">
    <property type="entry name" value="GPCR_3_Ca_sens_rcpt-rel"/>
</dbReference>
<dbReference type="OrthoDB" id="9049533at2759"/>
<proteinExistence type="predicted"/>
<keyword evidence="4" id="KW-0472">Membrane</keyword>
<evidence type="ECO:0000313" key="11">
    <source>
        <dbReference type="Xenbase" id="XB-GENE-29091711"/>
    </source>
</evidence>
<evidence type="ECO:0000256" key="2">
    <source>
        <dbReference type="ARBA" id="ARBA00022692"/>
    </source>
</evidence>
<dbReference type="Gene3D" id="3.40.50.2300">
    <property type="match status" value="1"/>
</dbReference>
<evidence type="ECO:0000313" key="10">
    <source>
        <dbReference type="RefSeq" id="XP_031746801.1"/>
    </source>
</evidence>
<dbReference type="PANTHER" id="PTHR24061:SF617">
    <property type="entry name" value="LOW QUALITY PROTEIN: VOMERONASAL TYPE-2 RECEPTOR 26"/>
    <property type="match status" value="1"/>
</dbReference>
<keyword evidence="9" id="KW-1185">Reference proteome</keyword>